<sequence length="264" mass="29867">MKGRLTKDDEDSASDWDSMSEMEPPPKEPVIKPVQNTNQGQDASIPRKLKSMTFVDPAAGIEKPPYDFKPEVPVPVRVMEEKPPKPGKSKKGKQYDPQDVPQRRVSFVDDLNRSNVRTQPKAMKLEFESDSEDPLYSTVKHKTPNFNVQSSNIDKQKEESEKSGRDGALKKFGKGSSKAKLMQGLDNQAFVEDEELPSVIQPTDVPVHDGKVHETESKNVSHRPSQKQEHIVRLQSLDGINTKTMQIIEKERQVLDIYQYAELS</sequence>
<feature type="compositionally biased region" description="Basic and acidic residues" evidence="1">
    <location>
        <begin position="206"/>
        <end position="219"/>
    </location>
</feature>
<feature type="compositionally biased region" description="Basic and acidic residues" evidence="1">
    <location>
        <begin position="154"/>
        <end position="169"/>
    </location>
</feature>
<dbReference type="EMBL" id="JAXCGZ010017001">
    <property type="protein sequence ID" value="KAK7069203.1"/>
    <property type="molecule type" value="Genomic_DNA"/>
</dbReference>
<accession>A0AAN8ZZ56</accession>
<feature type="region of interest" description="Disordered" evidence="1">
    <location>
        <begin position="1"/>
        <end position="178"/>
    </location>
</feature>
<organism evidence="2 3">
    <name type="scientific">Halocaridina rubra</name>
    <name type="common">Hawaiian red shrimp</name>
    <dbReference type="NCBI Taxonomy" id="373956"/>
    <lineage>
        <taxon>Eukaryota</taxon>
        <taxon>Metazoa</taxon>
        <taxon>Ecdysozoa</taxon>
        <taxon>Arthropoda</taxon>
        <taxon>Crustacea</taxon>
        <taxon>Multicrustacea</taxon>
        <taxon>Malacostraca</taxon>
        <taxon>Eumalacostraca</taxon>
        <taxon>Eucarida</taxon>
        <taxon>Decapoda</taxon>
        <taxon>Pleocyemata</taxon>
        <taxon>Caridea</taxon>
        <taxon>Atyoidea</taxon>
        <taxon>Atyidae</taxon>
        <taxon>Halocaridina</taxon>
    </lineage>
</organism>
<feature type="region of interest" description="Disordered" evidence="1">
    <location>
        <begin position="193"/>
        <end position="229"/>
    </location>
</feature>
<evidence type="ECO:0000256" key="1">
    <source>
        <dbReference type="SAM" id="MobiDB-lite"/>
    </source>
</evidence>
<proteinExistence type="predicted"/>
<feature type="compositionally biased region" description="Polar residues" evidence="1">
    <location>
        <begin position="144"/>
        <end position="153"/>
    </location>
</feature>
<evidence type="ECO:0000313" key="3">
    <source>
        <dbReference type="Proteomes" id="UP001381693"/>
    </source>
</evidence>
<dbReference type="Proteomes" id="UP001381693">
    <property type="component" value="Unassembled WGS sequence"/>
</dbReference>
<keyword evidence="3" id="KW-1185">Reference proteome</keyword>
<reference evidence="2 3" key="1">
    <citation type="submission" date="2023-11" db="EMBL/GenBank/DDBJ databases">
        <title>Halocaridina rubra genome assembly.</title>
        <authorList>
            <person name="Smith C."/>
        </authorList>
    </citation>
    <scope>NUCLEOTIDE SEQUENCE [LARGE SCALE GENOMIC DNA]</scope>
    <source>
        <strain evidence="2">EP-1</strain>
        <tissue evidence="2">Whole</tissue>
    </source>
</reference>
<dbReference type="AlphaFoldDB" id="A0AAN8ZZ56"/>
<evidence type="ECO:0000313" key="2">
    <source>
        <dbReference type="EMBL" id="KAK7069203.1"/>
    </source>
</evidence>
<feature type="compositionally biased region" description="Acidic residues" evidence="1">
    <location>
        <begin position="8"/>
        <end position="20"/>
    </location>
</feature>
<gene>
    <name evidence="2" type="ORF">SK128_022266</name>
</gene>
<protein>
    <submittedName>
        <fullName evidence="2">Uncharacterized protein</fullName>
    </submittedName>
</protein>
<comment type="caution">
    <text evidence="2">The sequence shown here is derived from an EMBL/GenBank/DDBJ whole genome shotgun (WGS) entry which is preliminary data.</text>
</comment>
<name>A0AAN8ZZ56_HALRR</name>